<accession>A0A8E2EVH0</accession>
<feature type="transmembrane region" description="Helical" evidence="5">
    <location>
        <begin position="57"/>
        <end position="79"/>
    </location>
</feature>
<evidence type="ECO:0000256" key="1">
    <source>
        <dbReference type="ARBA" id="ARBA00004141"/>
    </source>
</evidence>
<dbReference type="Proteomes" id="UP000250140">
    <property type="component" value="Unassembled WGS sequence"/>
</dbReference>
<dbReference type="AlphaFoldDB" id="A0A8E2EVH0"/>
<dbReference type="InterPro" id="IPR045863">
    <property type="entry name" value="CorA_TM1_TM2"/>
</dbReference>
<feature type="transmembrane region" description="Helical" evidence="5">
    <location>
        <begin position="16"/>
        <end position="37"/>
    </location>
</feature>
<evidence type="ECO:0000256" key="3">
    <source>
        <dbReference type="ARBA" id="ARBA00022989"/>
    </source>
</evidence>
<keyword evidence="4 5" id="KW-0472">Membrane</keyword>
<protein>
    <submittedName>
        <fullName evidence="6">Uncharacterized protein</fullName>
    </submittedName>
</protein>
<gene>
    <name evidence="6" type="ORF">AOQ84DRAFT_298704</name>
</gene>
<dbReference type="EMBL" id="KV750256">
    <property type="protein sequence ID" value="OCL05556.1"/>
    <property type="molecule type" value="Genomic_DNA"/>
</dbReference>
<evidence type="ECO:0000313" key="6">
    <source>
        <dbReference type="EMBL" id="OCL05556.1"/>
    </source>
</evidence>
<evidence type="ECO:0000256" key="2">
    <source>
        <dbReference type="ARBA" id="ARBA00022692"/>
    </source>
</evidence>
<evidence type="ECO:0000256" key="4">
    <source>
        <dbReference type="ARBA" id="ARBA00023136"/>
    </source>
</evidence>
<dbReference type="SUPFAM" id="SSF144083">
    <property type="entry name" value="Magnesium transport protein CorA, transmembrane region"/>
    <property type="match status" value="1"/>
</dbReference>
<sequence>IKRLTHQSTLDTRSTMVIALISAIFLPATFAATLFGSNFFGFVLRGDRYMLLVAENVWIYVVAAVGLSSLTVFSWFWWWKNTRFANKGLRGFDNEVSL</sequence>
<keyword evidence="2 5" id="KW-0812">Transmembrane</keyword>
<dbReference type="GO" id="GO:0016020">
    <property type="term" value="C:membrane"/>
    <property type="evidence" value="ECO:0007669"/>
    <property type="project" value="UniProtKB-SubCell"/>
</dbReference>
<evidence type="ECO:0000313" key="7">
    <source>
        <dbReference type="Proteomes" id="UP000250140"/>
    </source>
</evidence>
<dbReference type="Gene3D" id="1.20.58.340">
    <property type="entry name" value="Magnesium transport protein CorA, transmembrane region"/>
    <property type="match status" value="1"/>
</dbReference>
<name>A0A8E2EVH0_9PEZI</name>
<evidence type="ECO:0000256" key="5">
    <source>
        <dbReference type="SAM" id="Phobius"/>
    </source>
</evidence>
<feature type="non-terminal residue" evidence="6">
    <location>
        <position position="98"/>
    </location>
</feature>
<reference evidence="6 7" key="1">
    <citation type="journal article" date="2016" name="Nat. Commun.">
        <title>Ectomycorrhizal ecology is imprinted in the genome of the dominant symbiotic fungus Cenococcum geophilum.</title>
        <authorList>
            <consortium name="DOE Joint Genome Institute"/>
            <person name="Peter M."/>
            <person name="Kohler A."/>
            <person name="Ohm R.A."/>
            <person name="Kuo A."/>
            <person name="Krutzmann J."/>
            <person name="Morin E."/>
            <person name="Arend M."/>
            <person name="Barry K.W."/>
            <person name="Binder M."/>
            <person name="Choi C."/>
            <person name="Clum A."/>
            <person name="Copeland A."/>
            <person name="Grisel N."/>
            <person name="Haridas S."/>
            <person name="Kipfer T."/>
            <person name="LaButti K."/>
            <person name="Lindquist E."/>
            <person name="Lipzen A."/>
            <person name="Maire R."/>
            <person name="Meier B."/>
            <person name="Mihaltcheva S."/>
            <person name="Molinier V."/>
            <person name="Murat C."/>
            <person name="Poggeler S."/>
            <person name="Quandt C.A."/>
            <person name="Sperisen C."/>
            <person name="Tritt A."/>
            <person name="Tisserant E."/>
            <person name="Crous P.W."/>
            <person name="Henrissat B."/>
            <person name="Nehls U."/>
            <person name="Egli S."/>
            <person name="Spatafora J.W."/>
            <person name="Grigoriev I.V."/>
            <person name="Martin F.M."/>
        </authorList>
    </citation>
    <scope>NUCLEOTIDE SEQUENCE [LARGE SCALE GENOMIC DNA]</scope>
    <source>
        <strain evidence="6 7">CBS 207.34</strain>
    </source>
</reference>
<comment type="subcellular location">
    <subcellularLocation>
        <location evidence="1">Membrane</location>
        <topology evidence="1">Multi-pass membrane protein</topology>
    </subcellularLocation>
</comment>
<dbReference type="OrthoDB" id="2830640at2759"/>
<organism evidence="6 7">
    <name type="scientific">Glonium stellatum</name>
    <dbReference type="NCBI Taxonomy" id="574774"/>
    <lineage>
        <taxon>Eukaryota</taxon>
        <taxon>Fungi</taxon>
        <taxon>Dikarya</taxon>
        <taxon>Ascomycota</taxon>
        <taxon>Pezizomycotina</taxon>
        <taxon>Dothideomycetes</taxon>
        <taxon>Pleosporomycetidae</taxon>
        <taxon>Gloniales</taxon>
        <taxon>Gloniaceae</taxon>
        <taxon>Glonium</taxon>
    </lineage>
</organism>
<proteinExistence type="predicted"/>
<keyword evidence="3 5" id="KW-1133">Transmembrane helix</keyword>
<keyword evidence="7" id="KW-1185">Reference proteome</keyword>